<accession>A0A2C8FD20</accession>
<dbReference type="PANTHER" id="PTHR35535">
    <property type="entry name" value="HEAT SHOCK PROTEIN HSLJ"/>
    <property type="match status" value="1"/>
</dbReference>
<evidence type="ECO:0000313" key="2">
    <source>
        <dbReference type="EMBL" id="SOB59792.1"/>
    </source>
</evidence>
<protein>
    <recommendedName>
        <fullName evidence="1">DUF306 domain-containing protein</fullName>
    </recommendedName>
</protein>
<dbReference type="InterPro" id="IPR005184">
    <property type="entry name" value="DUF306_Meta_HslJ"/>
</dbReference>
<dbReference type="KEGG" id="pprf:DPRO_2882"/>
<dbReference type="OrthoDB" id="423130at2"/>
<gene>
    <name evidence="2" type="ORF">DPRO_2882</name>
</gene>
<evidence type="ECO:0000313" key="3">
    <source>
        <dbReference type="Proteomes" id="UP000219215"/>
    </source>
</evidence>
<dbReference type="EMBL" id="LT907975">
    <property type="protein sequence ID" value="SOB59792.1"/>
    <property type="molecule type" value="Genomic_DNA"/>
</dbReference>
<dbReference type="PROSITE" id="PS51257">
    <property type="entry name" value="PROKAR_LIPOPROTEIN"/>
    <property type="match status" value="1"/>
</dbReference>
<name>A0A2C8FD20_9BACT</name>
<proteinExistence type="predicted"/>
<organism evidence="2 3">
    <name type="scientific">Pseudodesulfovibrio profundus</name>
    <dbReference type="NCBI Taxonomy" id="57320"/>
    <lineage>
        <taxon>Bacteria</taxon>
        <taxon>Pseudomonadati</taxon>
        <taxon>Thermodesulfobacteriota</taxon>
        <taxon>Desulfovibrionia</taxon>
        <taxon>Desulfovibrionales</taxon>
        <taxon>Desulfovibrionaceae</taxon>
    </lineage>
</organism>
<dbReference type="Proteomes" id="UP000219215">
    <property type="component" value="Chromosome DPRO"/>
</dbReference>
<dbReference type="RefSeq" id="WP_097012617.1">
    <property type="nucleotide sequence ID" value="NZ_LT907975.1"/>
</dbReference>
<dbReference type="InterPro" id="IPR038670">
    <property type="entry name" value="HslJ-like_sf"/>
</dbReference>
<dbReference type="Pfam" id="PF03724">
    <property type="entry name" value="META"/>
    <property type="match status" value="1"/>
</dbReference>
<dbReference type="AlphaFoldDB" id="A0A2C8FD20"/>
<evidence type="ECO:0000259" key="1">
    <source>
        <dbReference type="Pfam" id="PF03724"/>
    </source>
</evidence>
<dbReference type="Gene3D" id="2.40.128.270">
    <property type="match status" value="1"/>
</dbReference>
<dbReference type="InterPro" id="IPR053147">
    <property type="entry name" value="Hsp_HslJ-like"/>
</dbReference>
<reference evidence="3" key="1">
    <citation type="submission" date="2017-09" db="EMBL/GenBank/DDBJ databases">
        <authorList>
            <person name="Regsiter A."/>
            <person name="William W."/>
        </authorList>
    </citation>
    <scope>NUCLEOTIDE SEQUENCE [LARGE SCALE GENOMIC DNA]</scope>
    <source>
        <strain evidence="3">500-1</strain>
    </source>
</reference>
<dbReference type="PANTHER" id="PTHR35535:SF2">
    <property type="entry name" value="DUF306 DOMAIN-CONTAINING PROTEIN"/>
    <property type="match status" value="1"/>
</dbReference>
<sequence>MKRYTMGIVALTLMLGMVMLAGCGSKEAAPLNTETIKSRLLDKKWTCQKMVEREVRSETKPYMEFKADGTVVGNGGCNDFRGQYTLDAEDISFGPLASTRKACMGALGELEFSFHTLLSKVDRLQVEEDELLLFIGNNPVPMVFTVDDGGLW</sequence>
<feature type="domain" description="DUF306" evidence="1">
    <location>
        <begin position="39"/>
        <end position="135"/>
    </location>
</feature>
<keyword evidence="3" id="KW-1185">Reference proteome</keyword>